<dbReference type="Proteomes" id="UP001157125">
    <property type="component" value="Unassembled WGS sequence"/>
</dbReference>
<keyword evidence="10" id="KW-1185">Reference proteome</keyword>
<keyword evidence="6" id="KW-0811">Translocation</keyword>
<keyword evidence="5" id="KW-1133">Transmembrane helix</keyword>
<evidence type="ECO:0000313" key="10">
    <source>
        <dbReference type="Proteomes" id="UP001157125"/>
    </source>
</evidence>
<evidence type="ECO:0000256" key="3">
    <source>
        <dbReference type="ARBA" id="ARBA00022692"/>
    </source>
</evidence>
<gene>
    <name evidence="9" type="ORF">GCM10025876_06920</name>
</gene>
<keyword evidence="2" id="KW-0813">Transport</keyword>
<dbReference type="Gene3D" id="1.20.5.3310">
    <property type="match status" value="1"/>
</dbReference>
<name>A0ABQ6ICN2_9MICO</name>
<reference evidence="10" key="1">
    <citation type="journal article" date="2019" name="Int. J. Syst. Evol. Microbiol.">
        <title>The Global Catalogue of Microorganisms (GCM) 10K type strain sequencing project: providing services to taxonomists for standard genome sequencing and annotation.</title>
        <authorList>
            <consortium name="The Broad Institute Genomics Platform"/>
            <consortium name="The Broad Institute Genome Sequencing Center for Infectious Disease"/>
            <person name="Wu L."/>
            <person name="Ma J."/>
        </authorList>
    </citation>
    <scope>NUCLEOTIDE SEQUENCE [LARGE SCALE GENOMIC DNA]</scope>
    <source>
        <strain evidence="10">NBRC 112299</strain>
    </source>
</reference>
<comment type="caution">
    <text evidence="9">The sequence shown here is derived from an EMBL/GenBank/DDBJ whole genome shotgun (WGS) entry which is preliminary data.</text>
</comment>
<comment type="subcellular location">
    <subcellularLocation>
        <location evidence="1">Membrane</location>
        <topology evidence="1">Single-pass membrane protein</topology>
    </subcellularLocation>
</comment>
<evidence type="ECO:0000256" key="6">
    <source>
        <dbReference type="ARBA" id="ARBA00023010"/>
    </source>
</evidence>
<dbReference type="Pfam" id="PF02416">
    <property type="entry name" value="TatA_B_E"/>
    <property type="match status" value="1"/>
</dbReference>
<evidence type="ECO:0000256" key="7">
    <source>
        <dbReference type="ARBA" id="ARBA00023136"/>
    </source>
</evidence>
<proteinExistence type="predicted"/>
<keyword evidence="7" id="KW-0472">Membrane</keyword>
<keyword evidence="4" id="KW-0653">Protein transport</keyword>
<dbReference type="PRINTS" id="PR01506">
    <property type="entry name" value="TATBPROTEIN"/>
</dbReference>
<dbReference type="InterPro" id="IPR003369">
    <property type="entry name" value="TatA/B/E"/>
</dbReference>
<evidence type="ECO:0000256" key="5">
    <source>
        <dbReference type="ARBA" id="ARBA00022989"/>
    </source>
</evidence>
<accession>A0ABQ6ICN2</accession>
<dbReference type="EMBL" id="BSUN01000001">
    <property type="protein sequence ID" value="GMA34488.1"/>
    <property type="molecule type" value="Genomic_DNA"/>
</dbReference>
<evidence type="ECO:0000256" key="8">
    <source>
        <dbReference type="SAM" id="MobiDB-lite"/>
    </source>
</evidence>
<organism evidence="9 10">
    <name type="scientific">Demequina litorisediminis</name>
    <dbReference type="NCBI Taxonomy" id="1849022"/>
    <lineage>
        <taxon>Bacteria</taxon>
        <taxon>Bacillati</taxon>
        <taxon>Actinomycetota</taxon>
        <taxon>Actinomycetes</taxon>
        <taxon>Micrococcales</taxon>
        <taxon>Demequinaceae</taxon>
        <taxon>Demequina</taxon>
    </lineage>
</organism>
<protein>
    <recommendedName>
        <fullName evidence="11">Sec-independent protein translocase protein TatB</fullName>
    </recommendedName>
</protein>
<feature type="region of interest" description="Disordered" evidence="8">
    <location>
        <begin position="115"/>
        <end position="182"/>
    </location>
</feature>
<keyword evidence="3" id="KW-0812">Transmembrane</keyword>
<evidence type="ECO:0000256" key="1">
    <source>
        <dbReference type="ARBA" id="ARBA00004167"/>
    </source>
</evidence>
<evidence type="ECO:0000313" key="9">
    <source>
        <dbReference type="EMBL" id="GMA34488.1"/>
    </source>
</evidence>
<evidence type="ECO:0000256" key="4">
    <source>
        <dbReference type="ARBA" id="ARBA00022927"/>
    </source>
</evidence>
<sequence>MLGLSMDKVFLILVLAAMVIGPTRLPEAARQVGAWTRRMRDALDSARERVETESGVTLTREEWERLDPRRYDPRTIIRDALSSPVSTAQAADAGVTTAAAAPAVVAISVGAAASTDAAAGRKTEAGLEAEETTDASLESVAADEPSPPSPRRQKWVVVGGTSGHPIRRLVDIDEEPATASAT</sequence>
<evidence type="ECO:0000256" key="2">
    <source>
        <dbReference type="ARBA" id="ARBA00022448"/>
    </source>
</evidence>
<evidence type="ECO:0008006" key="11">
    <source>
        <dbReference type="Google" id="ProtNLM"/>
    </source>
</evidence>